<proteinExistence type="predicted"/>
<comment type="caution">
    <text evidence="1">The sequence shown here is derived from an EMBL/GenBank/DDBJ whole genome shotgun (WGS) entry which is preliminary data.</text>
</comment>
<keyword evidence="1" id="KW-0496">Mitochondrion</keyword>
<accession>A0A101LVY7</accession>
<name>A0A101LVY7_PICGL</name>
<protein>
    <submittedName>
        <fullName evidence="1">Uncharacterized protein</fullName>
    </submittedName>
</protein>
<gene>
    <name evidence="1" type="ORF">ABT39_MTgene1836</name>
</gene>
<evidence type="ECO:0000313" key="1">
    <source>
        <dbReference type="EMBL" id="KUM46330.1"/>
    </source>
</evidence>
<organism evidence="1">
    <name type="scientific">Picea glauca</name>
    <name type="common">White spruce</name>
    <name type="synonym">Pinus glauca</name>
    <dbReference type="NCBI Taxonomy" id="3330"/>
    <lineage>
        <taxon>Eukaryota</taxon>
        <taxon>Viridiplantae</taxon>
        <taxon>Streptophyta</taxon>
        <taxon>Embryophyta</taxon>
        <taxon>Tracheophyta</taxon>
        <taxon>Spermatophyta</taxon>
        <taxon>Pinopsida</taxon>
        <taxon>Pinidae</taxon>
        <taxon>Conifers I</taxon>
        <taxon>Pinales</taxon>
        <taxon>Pinaceae</taxon>
        <taxon>Picea</taxon>
    </lineage>
</organism>
<dbReference type="AlphaFoldDB" id="A0A101LVY7"/>
<dbReference type="EMBL" id="LKAM01000012">
    <property type="protein sequence ID" value="KUM46330.1"/>
    <property type="molecule type" value="Genomic_DNA"/>
</dbReference>
<reference evidence="1" key="1">
    <citation type="journal article" date="2015" name="Genome Biol. Evol.">
        <title>Organellar Genomes of White Spruce (Picea glauca): Assembly and Annotation.</title>
        <authorList>
            <person name="Jackman S.D."/>
            <person name="Warren R.L."/>
            <person name="Gibb E.A."/>
            <person name="Vandervalk B.P."/>
            <person name="Mohamadi H."/>
            <person name="Chu J."/>
            <person name="Raymond A."/>
            <person name="Pleasance S."/>
            <person name="Coope R."/>
            <person name="Wildung M.R."/>
            <person name="Ritland C.E."/>
            <person name="Bousquet J."/>
            <person name="Jones S.J."/>
            <person name="Bohlmann J."/>
            <person name="Birol I."/>
        </authorList>
    </citation>
    <scope>NUCLEOTIDE SEQUENCE [LARGE SCALE GENOMIC DNA]</scope>
    <source>
        <tissue evidence="1">Flushing bud</tissue>
    </source>
</reference>
<geneLocation type="mitochondrion" evidence="1"/>
<sequence>MNGTLTVSYGTRMNYALGTESAPVIQPLLLPPSSLLPPPLLFVLPVPIGGVFGT</sequence>